<comment type="caution">
    <text evidence="3">The sequence shown here is derived from an EMBL/GenBank/DDBJ whole genome shotgun (WGS) entry which is preliminary data.</text>
</comment>
<dbReference type="GO" id="GO:0017111">
    <property type="term" value="F:ribonucleoside triphosphate phosphatase activity"/>
    <property type="evidence" value="ECO:0007669"/>
    <property type="project" value="TreeGrafter"/>
</dbReference>
<protein>
    <recommendedName>
        <fullName evidence="5">Ectonucleoside triphosphate diphosphohydrolase</fullName>
    </recommendedName>
</protein>
<dbReference type="Pfam" id="PF01150">
    <property type="entry name" value="GDA1_CD39"/>
    <property type="match status" value="1"/>
</dbReference>
<accession>A0A7J6QBJ6</accession>
<dbReference type="AlphaFoldDB" id="A0A7J6QBJ6"/>
<sequence length="195" mass="22190">LYTKSYLHYGLVEANRRVSAAIISKELLRVDSVSTINNPCYFKGMDYQPDFATALFQIPLAVVMRGTGDFDKCAALVRQLFGSSSTACWVRDCTFDGVYQPRIDNTRFVAVSNFATVADSLGLHATGSLEEWHQATRRVCSMPYDEFTTMYAHVKRRRRDGLCFDSTYLYVLLSEFLKFGSAVNTTLEFRKYTRS</sequence>
<dbReference type="GO" id="GO:0004382">
    <property type="term" value="F:GDP phosphatase activity"/>
    <property type="evidence" value="ECO:0007669"/>
    <property type="project" value="TreeGrafter"/>
</dbReference>
<evidence type="ECO:0000313" key="3">
    <source>
        <dbReference type="EMBL" id="KAF4705648.1"/>
    </source>
</evidence>
<dbReference type="Gene3D" id="3.30.420.150">
    <property type="entry name" value="Exopolyphosphatase. Domain 2"/>
    <property type="match status" value="1"/>
</dbReference>
<evidence type="ECO:0000313" key="4">
    <source>
        <dbReference type="Proteomes" id="UP000574390"/>
    </source>
</evidence>
<dbReference type="GO" id="GO:0016020">
    <property type="term" value="C:membrane"/>
    <property type="evidence" value="ECO:0007669"/>
    <property type="project" value="TreeGrafter"/>
</dbReference>
<evidence type="ECO:0000256" key="2">
    <source>
        <dbReference type="ARBA" id="ARBA00022801"/>
    </source>
</evidence>
<feature type="non-terminal residue" evidence="3">
    <location>
        <position position="195"/>
    </location>
</feature>
<dbReference type="GO" id="GO:0009134">
    <property type="term" value="P:nucleoside diphosphate catabolic process"/>
    <property type="evidence" value="ECO:0007669"/>
    <property type="project" value="TreeGrafter"/>
</dbReference>
<evidence type="ECO:0008006" key="5">
    <source>
        <dbReference type="Google" id="ProtNLM"/>
    </source>
</evidence>
<organism evidence="3 4">
    <name type="scientific">Perkinsus olseni</name>
    <name type="common">Perkinsus atlanticus</name>
    <dbReference type="NCBI Taxonomy" id="32597"/>
    <lineage>
        <taxon>Eukaryota</taxon>
        <taxon>Sar</taxon>
        <taxon>Alveolata</taxon>
        <taxon>Perkinsozoa</taxon>
        <taxon>Perkinsea</taxon>
        <taxon>Perkinsida</taxon>
        <taxon>Perkinsidae</taxon>
        <taxon>Perkinsus</taxon>
    </lineage>
</organism>
<reference evidence="3 4" key="1">
    <citation type="submission" date="2020-04" db="EMBL/GenBank/DDBJ databases">
        <title>Perkinsus olseni comparative genomics.</title>
        <authorList>
            <person name="Bogema D.R."/>
        </authorList>
    </citation>
    <scope>NUCLEOTIDE SEQUENCE [LARGE SCALE GENOMIC DNA]</scope>
    <source>
        <strain evidence="3">ATCC PRA-205</strain>
    </source>
</reference>
<keyword evidence="2" id="KW-0378">Hydrolase</keyword>
<dbReference type="PANTHER" id="PTHR11782">
    <property type="entry name" value="ADENOSINE/GUANOSINE DIPHOSPHATASE"/>
    <property type="match status" value="1"/>
</dbReference>
<feature type="non-terminal residue" evidence="3">
    <location>
        <position position="1"/>
    </location>
</feature>
<dbReference type="InterPro" id="IPR000407">
    <property type="entry name" value="GDA1_CD39_NTPase"/>
</dbReference>
<dbReference type="PANTHER" id="PTHR11782:SF83">
    <property type="entry name" value="GUANOSINE-DIPHOSPHATASE"/>
    <property type="match status" value="1"/>
</dbReference>
<dbReference type="Proteomes" id="UP000574390">
    <property type="component" value="Unassembled WGS sequence"/>
</dbReference>
<comment type="similarity">
    <text evidence="1">Belongs to the GDA1/CD39 NTPase family.</text>
</comment>
<name>A0A7J6QBJ6_PEROL</name>
<dbReference type="GO" id="GO:0045134">
    <property type="term" value="F:UDP phosphatase activity"/>
    <property type="evidence" value="ECO:0007669"/>
    <property type="project" value="TreeGrafter"/>
</dbReference>
<evidence type="ECO:0000256" key="1">
    <source>
        <dbReference type="ARBA" id="ARBA00009283"/>
    </source>
</evidence>
<gene>
    <name evidence="3" type="ORF">FOZ62_013678</name>
</gene>
<dbReference type="EMBL" id="JABANM010030791">
    <property type="protein sequence ID" value="KAF4705648.1"/>
    <property type="molecule type" value="Genomic_DNA"/>
</dbReference>
<proteinExistence type="inferred from homology"/>